<dbReference type="Gene3D" id="3.40.1350.10">
    <property type="match status" value="1"/>
</dbReference>
<comment type="caution">
    <text evidence="1">The sequence shown here is derived from an EMBL/GenBank/DDBJ whole genome shotgun (WGS) entry which is preliminary data.</text>
</comment>
<protein>
    <recommendedName>
        <fullName evidence="3">DUF91 domain-containing protein</fullName>
    </recommendedName>
</protein>
<sequence>MLLVVPDRNPATFIKVESDRFISLNIWERRHIQEWIRQAPEVLGEDLLVVSTEFNRFKNSDDRLDILALDRKGNLVIIELKRDGYAGFADLQALRYAAMVSSMRLEILLPYYITYQRQANCHDIDSDSALEQLREFVTEKESFEELSDKPRIILCSEGFSTELTTTVLWLNQHGMDISCVSIKPHKVGEQIIIVPNKIIPLQEAKQYLIEIQQKEEAKQQVNSRSKRPTTMKVLIESGRLKSGDKIYLSRFLPAYLQPASRTDLRYVAEITGKLGKNDNVRWLNDGSEYSISYLTHLIFLTYHPNNQHPGAIQGGIYWVTETGQSLAEMADDVWASKQILQ</sequence>
<evidence type="ECO:0008006" key="3">
    <source>
        <dbReference type="Google" id="ProtNLM"/>
    </source>
</evidence>
<organism evidence="1 2">
    <name type="scientific">Larkinella punicea</name>
    <dbReference type="NCBI Taxonomy" id="2315727"/>
    <lineage>
        <taxon>Bacteria</taxon>
        <taxon>Pseudomonadati</taxon>
        <taxon>Bacteroidota</taxon>
        <taxon>Cytophagia</taxon>
        <taxon>Cytophagales</taxon>
        <taxon>Spirosomataceae</taxon>
        <taxon>Larkinella</taxon>
    </lineage>
</organism>
<dbReference type="AlphaFoldDB" id="A0A368JXB5"/>
<gene>
    <name evidence="1" type="ORF">DUE52_03230</name>
</gene>
<accession>A0A368JXB5</accession>
<dbReference type="RefSeq" id="WP_133299750.1">
    <property type="nucleotide sequence ID" value="NZ_QOWE01000002.1"/>
</dbReference>
<evidence type="ECO:0000313" key="1">
    <source>
        <dbReference type="EMBL" id="RCR71273.1"/>
    </source>
</evidence>
<dbReference type="OrthoDB" id="872472at2"/>
<name>A0A368JXB5_9BACT</name>
<keyword evidence="2" id="KW-1185">Reference proteome</keyword>
<dbReference type="InterPro" id="IPR011856">
    <property type="entry name" value="tRNA_endonuc-like_dom_sf"/>
</dbReference>
<dbReference type="Proteomes" id="UP000253383">
    <property type="component" value="Unassembled WGS sequence"/>
</dbReference>
<dbReference type="GO" id="GO:0003676">
    <property type="term" value="F:nucleic acid binding"/>
    <property type="evidence" value="ECO:0007669"/>
    <property type="project" value="InterPro"/>
</dbReference>
<reference evidence="1 2" key="1">
    <citation type="submission" date="2018-07" db="EMBL/GenBank/DDBJ databases">
        <title>Genome analysis of Larkinella rosea.</title>
        <authorList>
            <person name="Zhou Z."/>
            <person name="Wang G."/>
        </authorList>
    </citation>
    <scope>NUCLEOTIDE SEQUENCE [LARGE SCALE GENOMIC DNA]</scope>
    <source>
        <strain evidence="2">zzj9</strain>
    </source>
</reference>
<evidence type="ECO:0000313" key="2">
    <source>
        <dbReference type="Proteomes" id="UP000253383"/>
    </source>
</evidence>
<proteinExistence type="predicted"/>
<dbReference type="EMBL" id="QOWE01000002">
    <property type="protein sequence ID" value="RCR71273.1"/>
    <property type="molecule type" value="Genomic_DNA"/>
</dbReference>